<dbReference type="NCBIfam" id="TIGR01511">
    <property type="entry name" value="ATPase-IB1_Cu"/>
    <property type="match status" value="1"/>
</dbReference>
<dbReference type="PRINTS" id="PR00119">
    <property type="entry name" value="CATATPASE"/>
</dbReference>
<evidence type="ECO:0000256" key="7">
    <source>
        <dbReference type="ARBA" id="ARBA00022741"/>
    </source>
</evidence>
<evidence type="ECO:0000256" key="5">
    <source>
        <dbReference type="ARBA" id="ARBA00022692"/>
    </source>
</evidence>
<dbReference type="CDD" id="cd00371">
    <property type="entry name" value="HMA"/>
    <property type="match status" value="1"/>
</dbReference>
<comment type="similarity">
    <text evidence="3 14">Belongs to the cation transport ATPase (P-type) (TC 3.A.3) family. Type IB subfamily.</text>
</comment>
<evidence type="ECO:0000256" key="13">
    <source>
        <dbReference type="ARBA" id="ARBA00040690"/>
    </source>
</evidence>
<evidence type="ECO:0000256" key="9">
    <source>
        <dbReference type="ARBA" id="ARBA00022967"/>
    </source>
</evidence>
<dbReference type="InterPro" id="IPR021993">
    <property type="entry name" value="ATPase-cat-bd"/>
</dbReference>
<dbReference type="CDD" id="cd02079">
    <property type="entry name" value="P-type_ATPase_HM"/>
    <property type="match status" value="1"/>
</dbReference>
<feature type="transmembrane region" description="Helical" evidence="14">
    <location>
        <begin position="735"/>
        <end position="755"/>
    </location>
</feature>
<dbReference type="NCBIfam" id="TIGR01494">
    <property type="entry name" value="ATPase_P-type"/>
    <property type="match status" value="1"/>
</dbReference>
<feature type="transmembrane region" description="Helical" evidence="14">
    <location>
        <begin position="235"/>
        <end position="257"/>
    </location>
</feature>
<evidence type="ECO:0000256" key="11">
    <source>
        <dbReference type="ARBA" id="ARBA00023136"/>
    </source>
</evidence>
<keyword evidence="14" id="KW-1003">Cell membrane</keyword>
<accession>A0A076FCX2</accession>
<evidence type="ECO:0000256" key="2">
    <source>
        <dbReference type="ARBA" id="ARBA00004236"/>
    </source>
</evidence>
<dbReference type="GO" id="GO:0055070">
    <property type="term" value="P:copper ion homeostasis"/>
    <property type="evidence" value="ECO:0007669"/>
    <property type="project" value="TreeGrafter"/>
</dbReference>
<keyword evidence="10 14" id="KW-1133">Transmembrane helix</keyword>
<dbReference type="InterPro" id="IPR023214">
    <property type="entry name" value="HAD_sf"/>
</dbReference>
<dbReference type="InterPro" id="IPR059000">
    <property type="entry name" value="ATPase_P-type_domA"/>
</dbReference>
<feature type="transmembrane region" description="Helical" evidence="14">
    <location>
        <begin position="419"/>
        <end position="437"/>
    </location>
</feature>
<organism evidence="16 17">
    <name type="scientific">Campylobacter iguaniorum</name>
    <dbReference type="NCBI Taxonomy" id="1244531"/>
    <lineage>
        <taxon>Bacteria</taxon>
        <taxon>Pseudomonadati</taxon>
        <taxon>Campylobacterota</taxon>
        <taxon>Epsilonproteobacteria</taxon>
        <taxon>Campylobacterales</taxon>
        <taxon>Campylobacteraceae</taxon>
        <taxon>Campylobacter</taxon>
    </lineage>
</organism>
<feature type="domain" description="HMA" evidence="15">
    <location>
        <begin position="82"/>
        <end position="148"/>
    </location>
</feature>
<dbReference type="EMBL" id="CP009043">
    <property type="protein sequence ID" value="AII15242.1"/>
    <property type="molecule type" value="Genomic_DNA"/>
</dbReference>
<evidence type="ECO:0000313" key="16">
    <source>
        <dbReference type="EMBL" id="AII15242.1"/>
    </source>
</evidence>
<dbReference type="PROSITE" id="PS50846">
    <property type="entry name" value="HMA_2"/>
    <property type="match status" value="1"/>
</dbReference>
<dbReference type="HOGENOM" id="CLU_001771_0_3_7"/>
<dbReference type="PANTHER" id="PTHR43520:SF8">
    <property type="entry name" value="P-TYPE CU(+) TRANSPORTER"/>
    <property type="match status" value="1"/>
</dbReference>
<dbReference type="InterPro" id="IPR027256">
    <property type="entry name" value="P-typ_ATPase_IB"/>
</dbReference>
<dbReference type="GO" id="GO:0012505">
    <property type="term" value="C:endomembrane system"/>
    <property type="evidence" value="ECO:0007669"/>
    <property type="project" value="UniProtKB-SubCell"/>
</dbReference>
<dbReference type="SUPFAM" id="SSF55008">
    <property type="entry name" value="HMA, heavy metal-associated domain"/>
    <property type="match status" value="1"/>
</dbReference>
<feature type="transmembrane region" description="Helical" evidence="14">
    <location>
        <begin position="263"/>
        <end position="281"/>
    </location>
</feature>
<dbReference type="KEGG" id="caj:CIG1485E_1419"/>
<dbReference type="Gene3D" id="3.40.50.1000">
    <property type="entry name" value="HAD superfamily/HAD-like"/>
    <property type="match status" value="1"/>
</dbReference>
<keyword evidence="8 14" id="KW-0067">ATP-binding</keyword>
<evidence type="ECO:0000256" key="4">
    <source>
        <dbReference type="ARBA" id="ARBA00022553"/>
    </source>
</evidence>
<reference evidence="17" key="1">
    <citation type="journal article" date="2014" name="Genome Announc.">
        <title>Complete Genome Sequence of Campylobacter iguaniorum Strain 1485ET, Isolated from a Bearded Dragon (Pogona vitticeps).</title>
        <authorList>
            <person name="Gilbert M.J."/>
            <person name="Miller W.G."/>
            <person name="Yee E."/>
            <person name="Kik M."/>
            <person name="Wagenaar J.A."/>
            <person name="Duim B."/>
        </authorList>
    </citation>
    <scope>NUCLEOTIDE SEQUENCE [LARGE SCALE GENOMIC DNA]</scope>
    <source>
        <strain evidence="17">1485E</strain>
    </source>
</reference>
<dbReference type="InterPro" id="IPR006121">
    <property type="entry name" value="HMA_dom"/>
</dbReference>
<dbReference type="Pfam" id="PF12156">
    <property type="entry name" value="ATPase-cat_bd"/>
    <property type="match status" value="1"/>
</dbReference>
<dbReference type="AlphaFoldDB" id="A0A076FCX2"/>
<protein>
    <recommendedName>
        <fullName evidence="13">Copper-transporting ATPase</fullName>
    </recommendedName>
</protein>
<keyword evidence="5 14" id="KW-0812">Transmembrane</keyword>
<dbReference type="PANTHER" id="PTHR43520">
    <property type="entry name" value="ATP7, ISOFORM B"/>
    <property type="match status" value="1"/>
</dbReference>
<dbReference type="GO" id="GO:0005524">
    <property type="term" value="F:ATP binding"/>
    <property type="evidence" value="ECO:0007669"/>
    <property type="project" value="UniProtKB-UniRule"/>
</dbReference>
<dbReference type="eggNOG" id="COG2217">
    <property type="taxonomic scope" value="Bacteria"/>
</dbReference>
<evidence type="ECO:0000256" key="10">
    <source>
        <dbReference type="ARBA" id="ARBA00022989"/>
    </source>
</evidence>
<dbReference type="Pfam" id="PF00702">
    <property type="entry name" value="Hydrolase"/>
    <property type="match status" value="1"/>
</dbReference>
<feature type="transmembrane region" description="Helical" evidence="14">
    <location>
        <begin position="443"/>
        <end position="475"/>
    </location>
</feature>
<evidence type="ECO:0000256" key="1">
    <source>
        <dbReference type="ARBA" id="ARBA00004127"/>
    </source>
</evidence>
<evidence type="ECO:0000256" key="14">
    <source>
        <dbReference type="RuleBase" id="RU362081"/>
    </source>
</evidence>
<dbReference type="GO" id="GO:0016887">
    <property type="term" value="F:ATP hydrolysis activity"/>
    <property type="evidence" value="ECO:0007669"/>
    <property type="project" value="InterPro"/>
</dbReference>
<proteinExistence type="inferred from homology"/>
<dbReference type="SUPFAM" id="SSF81665">
    <property type="entry name" value="Calcium ATPase, transmembrane domain M"/>
    <property type="match status" value="1"/>
</dbReference>
<evidence type="ECO:0000313" key="17">
    <source>
        <dbReference type="Proteomes" id="UP000028486"/>
    </source>
</evidence>
<feature type="transmembrane region" description="Helical" evidence="14">
    <location>
        <begin position="202"/>
        <end position="223"/>
    </location>
</feature>
<dbReference type="Pfam" id="PF00122">
    <property type="entry name" value="E1-E2_ATPase"/>
    <property type="match status" value="1"/>
</dbReference>
<dbReference type="InterPro" id="IPR036412">
    <property type="entry name" value="HAD-like_sf"/>
</dbReference>
<dbReference type="InterPro" id="IPR008250">
    <property type="entry name" value="ATPase_P-typ_transduc_dom_A_sf"/>
</dbReference>
<evidence type="ECO:0000256" key="6">
    <source>
        <dbReference type="ARBA" id="ARBA00022723"/>
    </source>
</evidence>
<evidence type="ECO:0000259" key="15">
    <source>
        <dbReference type="PROSITE" id="PS50846"/>
    </source>
</evidence>
<keyword evidence="17" id="KW-1185">Reference proteome</keyword>
<evidence type="ECO:0000256" key="12">
    <source>
        <dbReference type="ARBA" id="ARBA00037143"/>
    </source>
</evidence>
<dbReference type="InterPro" id="IPR001757">
    <property type="entry name" value="P_typ_ATPase"/>
</dbReference>
<keyword evidence="7 14" id="KW-0547">Nucleotide-binding</keyword>
<feature type="transmembrane region" description="Helical" evidence="14">
    <location>
        <begin position="166"/>
        <end position="190"/>
    </location>
</feature>
<evidence type="ECO:0000256" key="3">
    <source>
        <dbReference type="ARBA" id="ARBA00006024"/>
    </source>
</evidence>
<comment type="subcellular location">
    <subcellularLocation>
        <location evidence="2 14">Cell membrane</location>
    </subcellularLocation>
    <subcellularLocation>
        <location evidence="1">Endomembrane system</location>
        <topology evidence="1">Multi-pass membrane protein</topology>
    </subcellularLocation>
</comment>
<keyword evidence="4" id="KW-0597">Phosphoprotein</keyword>
<dbReference type="InterPro" id="IPR023298">
    <property type="entry name" value="ATPase_P-typ_TM_dom_sf"/>
</dbReference>
<comment type="function">
    <text evidence="12">Probably involved in copper export.</text>
</comment>
<dbReference type="Gene3D" id="2.70.150.10">
    <property type="entry name" value="Calcium-transporting ATPase, cytoplasmic transduction domain A"/>
    <property type="match status" value="1"/>
</dbReference>
<dbReference type="InterPro" id="IPR023299">
    <property type="entry name" value="ATPase_P-typ_cyto_dom_N"/>
</dbReference>
<dbReference type="SUPFAM" id="SSF56784">
    <property type="entry name" value="HAD-like"/>
    <property type="match status" value="1"/>
</dbReference>
<dbReference type="STRING" id="1244531.CIG2463D_1612"/>
<dbReference type="NCBIfam" id="TIGR01525">
    <property type="entry name" value="ATPase-IB_hvy"/>
    <property type="match status" value="1"/>
</dbReference>
<dbReference type="Gene3D" id="3.40.1110.10">
    <property type="entry name" value="Calcium-transporting ATPase, cytoplasmic domain N"/>
    <property type="match status" value="1"/>
</dbReference>
<dbReference type="RefSeq" id="WP_038454960.1">
    <property type="nucleotide sequence ID" value="NZ_CP009043.1"/>
</dbReference>
<dbReference type="GO" id="GO:0005507">
    <property type="term" value="F:copper ion binding"/>
    <property type="evidence" value="ECO:0007669"/>
    <property type="project" value="TreeGrafter"/>
</dbReference>
<name>A0A076FCX2_9BACT</name>
<dbReference type="GO" id="GO:0043682">
    <property type="term" value="F:P-type divalent copper transporter activity"/>
    <property type="evidence" value="ECO:0007669"/>
    <property type="project" value="TreeGrafter"/>
</dbReference>
<dbReference type="SUPFAM" id="SSF81653">
    <property type="entry name" value="Calcium ATPase, transduction domain A"/>
    <property type="match status" value="1"/>
</dbReference>
<sequence>MGKFKCLHCKGVFDDSGIIKDGLGNEFCCNGCKNVYGFLNSNGLGEFYERLGKENHVKASVSSFENVDNFYKNYVKSDGELSEIYLIIDGIHCSACVWLNEKVLANTAGVTEISINAATNKAQIKWDDSTIKLIEILNLIKSIGYNPVPYDPNKAEARASAKRREFYAKMLVGVFCTMNIMWVAIALYGGYFSGMSKEIKDILHFAEFVLASPVLFYTGSEFFRSAYVGLKNKTVGMDLSVAAGASIAYIYSVYAMLSRNGEVYFDSVAMIITFVFIGKFLEVISKKKAIDSLDSLSSMLVNEVSVKVGNSYELRSVNDVRLGDIIIVRAGERVLIDGVVVAGAGSFDYSSLSGESLPVLLAPKGVITSGAICLDGSLEYEVTTSFEASMLSKIIALLESASLKKPNIEKMANQISAKFSLTILALGLLTFLFWAFSTGVSNAIIIAVSVIIIACPCALSLATPVATLVGLGVGLKKGIVFKEAKIIESLAKCQTIVFDKTGTLSKSKLKVVKATKFDEFDMSLLYSLLSVSTHPISKAVMSSLDAEIYELKDVQNIVGKGVSARYKNQALKGGSVDFMSGFEFSSDNSLYCFSIDEKVVAVFELADELRSEAKDVISSLKANKFKVIMLTGDNEKVASKVANELGISEFYYSKDPLQKATIVKELNDKSPVVMVGDGINDAVALSSASVGISLGSGAALSVERSDVVLLNDDLNSLKNAILLSKMTLQTVKQNLAFSLVYNAVTVPLAMAGFIIPLFAAISMSLSSIIVVINSAALRVKFKG</sequence>
<keyword evidence="6 14" id="KW-0479">Metal-binding</keyword>
<keyword evidence="11 14" id="KW-0472">Membrane</keyword>
<dbReference type="GO" id="GO:0005886">
    <property type="term" value="C:plasma membrane"/>
    <property type="evidence" value="ECO:0007669"/>
    <property type="project" value="UniProtKB-SubCell"/>
</dbReference>
<feature type="transmembrane region" description="Helical" evidence="14">
    <location>
        <begin position="761"/>
        <end position="779"/>
    </location>
</feature>
<dbReference type="Pfam" id="PF00403">
    <property type="entry name" value="HMA"/>
    <property type="match status" value="1"/>
</dbReference>
<dbReference type="OrthoDB" id="2490525at2"/>
<dbReference type="PRINTS" id="PR00943">
    <property type="entry name" value="CUATPASE"/>
</dbReference>
<evidence type="ECO:0000256" key="8">
    <source>
        <dbReference type="ARBA" id="ARBA00022840"/>
    </source>
</evidence>
<gene>
    <name evidence="16" type="primary">ccoI</name>
    <name evidence="16" type="ORF">CIG1485E_1419</name>
</gene>
<dbReference type="Proteomes" id="UP000028486">
    <property type="component" value="Chromosome"/>
</dbReference>
<keyword evidence="9" id="KW-1278">Translocase</keyword>
<dbReference type="Gene3D" id="3.30.70.100">
    <property type="match status" value="1"/>
</dbReference>
<dbReference type="NCBIfam" id="TIGR01512">
    <property type="entry name" value="ATPase-IB2_Cd"/>
    <property type="match status" value="1"/>
</dbReference>
<dbReference type="InterPro" id="IPR036163">
    <property type="entry name" value="HMA_dom_sf"/>
</dbReference>